<dbReference type="OrthoDB" id="547265at2"/>
<gene>
    <name evidence="1" type="ORF">EY643_02915</name>
</gene>
<proteinExistence type="predicted"/>
<organism evidence="1 2">
    <name type="scientific">Halioglobus maricola</name>
    <dbReference type="NCBI Taxonomy" id="2601894"/>
    <lineage>
        <taxon>Bacteria</taxon>
        <taxon>Pseudomonadati</taxon>
        <taxon>Pseudomonadota</taxon>
        <taxon>Gammaproteobacteria</taxon>
        <taxon>Cellvibrionales</taxon>
        <taxon>Halieaceae</taxon>
        <taxon>Halioglobus</taxon>
    </lineage>
</organism>
<sequence length="321" mass="36337">MAHEPEYRQLQLFDREPHNALALKMLAEFKGNSGPVSYYGELPSSEEMLENIGHQLHSHRPHTVVLCAEAFANFGDISDTLIERLRDTFSDFDITLYCTLRRVDHYLPSWYAQCINFGRRLAPLRGGGFDSFVDTIHIDYCRLLNPWLRLIPDANLILRDYDEVLEAGGSIPDFLASIQLESHSMVVVPCMLNSGIPHRFIEICRVANWELDAKDSARLRQGIVSLANEAVVDAKPRPDLLGKNRDKLAVLFDPVDRSLGQLIGRERFFSPATAQPPLYEEGKVFTSAVEELAEALVSVRVTDRTRRYVSSLDLASMGRYN</sequence>
<dbReference type="AlphaFoldDB" id="A0A5P9NGM0"/>
<dbReference type="Proteomes" id="UP000326287">
    <property type="component" value="Chromosome"/>
</dbReference>
<dbReference type="KEGG" id="halc:EY643_02915"/>
<name>A0A5P9NGM0_9GAMM</name>
<keyword evidence="2" id="KW-1185">Reference proteome</keyword>
<dbReference type="EMBL" id="CP036422">
    <property type="protein sequence ID" value="QFU74689.1"/>
    <property type="molecule type" value="Genomic_DNA"/>
</dbReference>
<evidence type="ECO:0000313" key="1">
    <source>
        <dbReference type="EMBL" id="QFU74689.1"/>
    </source>
</evidence>
<accession>A0A5P9NGM0</accession>
<reference evidence="1 2" key="1">
    <citation type="submission" date="2019-02" db="EMBL/GenBank/DDBJ databases">
        <authorList>
            <person name="Li S.-H."/>
        </authorList>
    </citation>
    <scope>NUCLEOTIDE SEQUENCE [LARGE SCALE GENOMIC DNA]</scope>
    <source>
        <strain evidence="1 2">IMCC14385</strain>
    </source>
</reference>
<evidence type="ECO:0000313" key="2">
    <source>
        <dbReference type="Proteomes" id="UP000326287"/>
    </source>
</evidence>
<protein>
    <submittedName>
        <fullName evidence="1">Uncharacterized protein</fullName>
    </submittedName>
</protein>